<feature type="domain" description="Nudix hydrolase" evidence="10">
    <location>
        <begin position="29"/>
        <end position="161"/>
    </location>
</feature>
<keyword evidence="4" id="KW-0963">Cytoplasm</keyword>
<dbReference type="NCBIfam" id="TIGR02150">
    <property type="entry name" value="IPP_isom_1"/>
    <property type="match status" value="1"/>
</dbReference>
<protein>
    <recommendedName>
        <fullName evidence="3">isopentenyl-diphosphate Delta-isomerase</fullName>
        <ecNumber evidence="3">5.3.3.2</ecNumber>
    </recommendedName>
</protein>
<sequence>MVDNDVILVDKQDVAIGSMNKIEAHLGAHLHRAISVFIVNSKGEWLLQQRTTDKYHSKGLWSNACCSHPAPGEKTADAAVRRLKYEMGITAPLTDLFSFYYEAELENGLTEHEIDHVFWGVCDDKPNPNPQEVMDYRYVDYLTLLNEVSVSPEKYSAWFKIIVQQVQAHAKNMHA</sequence>
<reference evidence="11" key="1">
    <citation type="submission" date="2019-08" db="EMBL/GenBank/DDBJ databases">
        <authorList>
            <person name="Kucharzyk K."/>
            <person name="Murdoch R.W."/>
            <person name="Higgins S."/>
            <person name="Loffler F."/>
        </authorList>
    </citation>
    <scope>NUCLEOTIDE SEQUENCE</scope>
</reference>
<dbReference type="SUPFAM" id="SSF55811">
    <property type="entry name" value="Nudix"/>
    <property type="match status" value="1"/>
</dbReference>
<dbReference type="GO" id="GO:0004452">
    <property type="term" value="F:isopentenyl-diphosphate delta-isomerase activity"/>
    <property type="evidence" value="ECO:0007669"/>
    <property type="project" value="UniProtKB-EC"/>
</dbReference>
<dbReference type="HAMAP" id="MF_00202">
    <property type="entry name" value="Idi"/>
    <property type="match status" value="1"/>
</dbReference>
<dbReference type="Gene3D" id="3.90.79.10">
    <property type="entry name" value="Nucleoside Triphosphate Pyrophosphohydrolase"/>
    <property type="match status" value="1"/>
</dbReference>
<dbReference type="EMBL" id="VSSQ01000722">
    <property type="protein sequence ID" value="MPM00322.1"/>
    <property type="molecule type" value="Genomic_DNA"/>
</dbReference>
<evidence type="ECO:0000313" key="11">
    <source>
        <dbReference type="EMBL" id="MPM00322.1"/>
    </source>
</evidence>
<dbReference type="GO" id="GO:0050992">
    <property type="term" value="P:dimethylallyl diphosphate biosynthetic process"/>
    <property type="evidence" value="ECO:0007669"/>
    <property type="project" value="UniProtKB-UniPathway"/>
</dbReference>
<dbReference type="AlphaFoldDB" id="A0A644W9A1"/>
<dbReference type="GO" id="GO:0005737">
    <property type="term" value="C:cytoplasm"/>
    <property type="evidence" value="ECO:0007669"/>
    <property type="project" value="TreeGrafter"/>
</dbReference>
<evidence type="ECO:0000256" key="1">
    <source>
        <dbReference type="ARBA" id="ARBA00004826"/>
    </source>
</evidence>
<keyword evidence="6" id="KW-0460">Magnesium</keyword>
<evidence type="ECO:0000256" key="7">
    <source>
        <dbReference type="ARBA" id="ARBA00023211"/>
    </source>
</evidence>
<dbReference type="PROSITE" id="PS51462">
    <property type="entry name" value="NUDIX"/>
    <property type="match status" value="1"/>
</dbReference>
<comment type="similarity">
    <text evidence="2">Belongs to the IPP isomerase type 1 family.</text>
</comment>
<evidence type="ECO:0000256" key="5">
    <source>
        <dbReference type="ARBA" id="ARBA00022723"/>
    </source>
</evidence>
<accession>A0A644W9A1</accession>
<dbReference type="InterPro" id="IPR015797">
    <property type="entry name" value="NUDIX_hydrolase-like_dom_sf"/>
</dbReference>
<comment type="pathway">
    <text evidence="1">Isoprenoid biosynthesis; dimethylallyl diphosphate biosynthesis; dimethylallyl diphosphate from isopentenyl diphosphate: step 1/1.</text>
</comment>
<dbReference type="NCBIfam" id="NF002995">
    <property type="entry name" value="PRK03759.1"/>
    <property type="match status" value="1"/>
</dbReference>
<gene>
    <name evidence="11" type="primary">idi_9</name>
    <name evidence="11" type="ORF">SDC9_46546</name>
</gene>
<name>A0A644W9A1_9ZZZZ</name>
<evidence type="ECO:0000256" key="8">
    <source>
        <dbReference type="ARBA" id="ARBA00023229"/>
    </source>
</evidence>
<dbReference type="InterPro" id="IPR056375">
    <property type="entry name" value="Idi_bact"/>
</dbReference>
<evidence type="ECO:0000256" key="2">
    <source>
        <dbReference type="ARBA" id="ARBA00007579"/>
    </source>
</evidence>
<organism evidence="11">
    <name type="scientific">bioreactor metagenome</name>
    <dbReference type="NCBI Taxonomy" id="1076179"/>
    <lineage>
        <taxon>unclassified sequences</taxon>
        <taxon>metagenomes</taxon>
        <taxon>ecological metagenomes</taxon>
    </lineage>
</organism>
<dbReference type="Pfam" id="PF00293">
    <property type="entry name" value="NUDIX"/>
    <property type="match status" value="1"/>
</dbReference>
<keyword evidence="8" id="KW-0414">Isoprene biosynthesis</keyword>
<comment type="caution">
    <text evidence="11">The sequence shown here is derived from an EMBL/GenBank/DDBJ whole genome shotgun (WGS) entry which is preliminary data.</text>
</comment>
<evidence type="ECO:0000256" key="6">
    <source>
        <dbReference type="ARBA" id="ARBA00022842"/>
    </source>
</evidence>
<dbReference type="PIRSF" id="PIRSF018427">
    <property type="entry name" value="Isopntndiph_ism"/>
    <property type="match status" value="1"/>
</dbReference>
<proteinExistence type="inferred from homology"/>
<evidence type="ECO:0000259" key="10">
    <source>
        <dbReference type="PROSITE" id="PS51462"/>
    </source>
</evidence>
<dbReference type="PANTHER" id="PTHR10885">
    <property type="entry name" value="ISOPENTENYL-DIPHOSPHATE DELTA-ISOMERASE"/>
    <property type="match status" value="1"/>
</dbReference>
<dbReference type="GO" id="GO:0046872">
    <property type="term" value="F:metal ion binding"/>
    <property type="evidence" value="ECO:0007669"/>
    <property type="project" value="UniProtKB-KW"/>
</dbReference>
<dbReference type="EC" id="5.3.3.2" evidence="3"/>
<evidence type="ECO:0000256" key="4">
    <source>
        <dbReference type="ARBA" id="ARBA00022490"/>
    </source>
</evidence>
<keyword evidence="9 11" id="KW-0413">Isomerase</keyword>
<evidence type="ECO:0000256" key="3">
    <source>
        <dbReference type="ARBA" id="ARBA00012057"/>
    </source>
</evidence>
<keyword evidence="5" id="KW-0479">Metal-binding</keyword>
<dbReference type="GO" id="GO:0009240">
    <property type="term" value="P:isopentenyl diphosphate biosynthetic process"/>
    <property type="evidence" value="ECO:0007669"/>
    <property type="project" value="TreeGrafter"/>
</dbReference>
<dbReference type="InterPro" id="IPR000086">
    <property type="entry name" value="NUDIX_hydrolase_dom"/>
</dbReference>
<evidence type="ECO:0000256" key="9">
    <source>
        <dbReference type="ARBA" id="ARBA00023235"/>
    </source>
</evidence>
<dbReference type="InterPro" id="IPR011876">
    <property type="entry name" value="IsopentenylPP_isomerase_typ1"/>
</dbReference>
<dbReference type="UniPathway" id="UPA00059">
    <property type="reaction ID" value="UER00104"/>
</dbReference>
<dbReference type="PANTHER" id="PTHR10885:SF0">
    <property type="entry name" value="ISOPENTENYL-DIPHOSPHATE DELTA-ISOMERASE"/>
    <property type="match status" value="1"/>
</dbReference>
<keyword evidence="7" id="KW-0464">Manganese</keyword>
<dbReference type="CDD" id="cd02885">
    <property type="entry name" value="NUDIX_IPP_Isomerase"/>
    <property type="match status" value="1"/>
</dbReference>